<feature type="region of interest" description="Disordered" evidence="1">
    <location>
        <begin position="210"/>
        <end position="236"/>
    </location>
</feature>
<comment type="caution">
    <text evidence="2">The sequence shown here is derived from an EMBL/GenBank/DDBJ whole genome shotgun (WGS) entry which is preliminary data.</text>
</comment>
<feature type="region of interest" description="Disordered" evidence="1">
    <location>
        <begin position="1"/>
        <end position="25"/>
    </location>
</feature>
<protein>
    <submittedName>
        <fullName evidence="2">Uncharacterized protein</fullName>
    </submittedName>
</protein>
<feature type="compositionally biased region" description="Basic and acidic residues" evidence="1">
    <location>
        <begin position="14"/>
        <end position="23"/>
    </location>
</feature>
<name>A0A0V1HJ10_9BILA</name>
<feature type="compositionally biased region" description="Polar residues" evidence="1">
    <location>
        <begin position="225"/>
        <end position="236"/>
    </location>
</feature>
<evidence type="ECO:0000313" key="2">
    <source>
        <dbReference type="EMBL" id="KRZ10723.1"/>
    </source>
</evidence>
<evidence type="ECO:0000256" key="1">
    <source>
        <dbReference type="SAM" id="MobiDB-lite"/>
    </source>
</evidence>
<accession>A0A0V1HJ10</accession>
<proteinExistence type="predicted"/>
<evidence type="ECO:0000313" key="3">
    <source>
        <dbReference type="Proteomes" id="UP000055024"/>
    </source>
</evidence>
<sequence length="236" mass="26949">MRMMRTLRMQQNGTHREQGPDRNARRRYKWRCGRIDGPEWVRPPDVLTKSSNVQGPGNVNPTGVLYNASIHETTGNAPFEMMLVDSAFNTNPGNATTTSKYVEELAAHFRNAFAAARKHSAEQQTRQRYYYDQTTGNSHYEDQEAVWLYCAATKSKPNRKVVILWTALRTLRQNDNEDKKQVRHDDQALNISSATDVLTKTMEVTARLQNHRQHRGHGGIEDRQPGTTATSYTEVS</sequence>
<dbReference type="AlphaFoldDB" id="A0A0V1HJ10"/>
<dbReference type="EMBL" id="JYDP01000057">
    <property type="protein sequence ID" value="KRZ10723.1"/>
    <property type="molecule type" value="Genomic_DNA"/>
</dbReference>
<reference evidence="2 3" key="1">
    <citation type="submission" date="2015-01" db="EMBL/GenBank/DDBJ databases">
        <title>Evolution of Trichinella species and genotypes.</title>
        <authorList>
            <person name="Korhonen P.K."/>
            <person name="Edoardo P."/>
            <person name="Giuseppe L.R."/>
            <person name="Gasser R.B."/>
        </authorList>
    </citation>
    <scope>NUCLEOTIDE SEQUENCE [LARGE SCALE GENOMIC DNA]</scope>
    <source>
        <strain evidence="2">ISS1029</strain>
    </source>
</reference>
<dbReference type="Proteomes" id="UP000055024">
    <property type="component" value="Unassembled WGS sequence"/>
</dbReference>
<organism evidence="2 3">
    <name type="scientific">Trichinella zimbabwensis</name>
    <dbReference type="NCBI Taxonomy" id="268475"/>
    <lineage>
        <taxon>Eukaryota</taxon>
        <taxon>Metazoa</taxon>
        <taxon>Ecdysozoa</taxon>
        <taxon>Nematoda</taxon>
        <taxon>Enoplea</taxon>
        <taxon>Dorylaimia</taxon>
        <taxon>Trichinellida</taxon>
        <taxon>Trichinellidae</taxon>
        <taxon>Trichinella</taxon>
    </lineage>
</organism>
<gene>
    <name evidence="2" type="ORF">T11_3877</name>
</gene>
<keyword evidence="3" id="KW-1185">Reference proteome</keyword>